<evidence type="ECO:0000256" key="2">
    <source>
        <dbReference type="ARBA" id="ARBA00023136"/>
    </source>
</evidence>
<evidence type="ECO:0000256" key="1">
    <source>
        <dbReference type="ARBA" id="ARBA00004442"/>
    </source>
</evidence>
<sequence>MTGASGTALAQRDTSLTQEVEVVKSYRPTISDANKISSMPRIEDAEHEKPSFNYNIFSQPIYNTFSVNQLKAATFSSEPAEDTGFGLVRAGVGNYNRPYGEVFFNSQNIRNTLFGLHGKHLSSHGKLKLEGGDKVDAPFSENEAEMFLKHFYRSSVLSINLGFDHKGFDFYGYPLESIPDFLKEEDQEINYQGKRQTFTKGSFNIGLENATAGRNDITFDFDFLYHYFGAKTGQREHFGEFMVDLKKPYDKGTGFLEAGITFVRAEEVFNRNQMALGKSQQTWITAKPSYLLGGDMANIRLGVNAWFVMDSSTDMMAKLAPNIRANFAPVEEIINIFAGIDGNYINNHYSKIAYENPFVDPEHHVKNTFEQFHVYGGFDGKLAAKTNFKISVDYSKLKEQPLYYQFGYEYDDEGTATPVVDNDFDVIYDNLSRLKFNVEIFHAYFEKVNLLLSGNYYVYKMDTMEEPWHLPDWDAKLSLGYEVSEQLSLTTDLFFTGQRKALIMSVPGEDPRKPEALTNAELLQLEDLQFNSYNLPTVFDLNLNANYKITNRFSVFAQLNNFGFQKYQQWLGYPVQSFNVLGGLSYAF</sequence>
<accession>A0A399D0H6</accession>
<dbReference type="EMBL" id="QWET01000008">
    <property type="protein sequence ID" value="RIH64913.1"/>
    <property type="molecule type" value="Genomic_DNA"/>
</dbReference>
<name>A0A399D0H6_9BACT</name>
<keyword evidence="5" id="KW-1185">Reference proteome</keyword>
<dbReference type="Gene3D" id="2.40.170.20">
    <property type="entry name" value="TonB-dependent receptor, beta-barrel domain"/>
    <property type="match status" value="1"/>
</dbReference>
<protein>
    <recommendedName>
        <fullName evidence="6">TonB-dependent receptor</fullName>
    </recommendedName>
</protein>
<organism evidence="4 5">
    <name type="scientific">Mariniphaga sediminis</name>
    <dbReference type="NCBI Taxonomy" id="1628158"/>
    <lineage>
        <taxon>Bacteria</taxon>
        <taxon>Pseudomonadati</taxon>
        <taxon>Bacteroidota</taxon>
        <taxon>Bacteroidia</taxon>
        <taxon>Marinilabiliales</taxon>
        <taxon>Prolixibacteraceae</taxon>
        <taxon>Mariniphaga</taxon>
    </lineage>
</organism>
<evidence type="ECO:0000313" key="5">
    <source>
        <dbReference type="Proteomes" id="UP000266441"/>
    </source>
</evidence>
<reference evidence="4 5" key="1">
    <citation type="journal article" date="2015" name="Int. J. Syst. Evol. Microbiol.">
        <title>Mariniphaga sediminis sp. nov., isolated from coastal sediment.</title>
        <authorList>
            <person name="Wang F.Q."/>
            <person name="Shen Q.Y."/>
            <person name="Chen G.J."/>
            <person name="Du Z.J."/>
        </authorList>
    </citation>
    <scope>NUCLEOTIDE SEQUENCE [LARGE SCALE GENOMIC DNA]</scope>
    <source>
        <strain evidence="4 5">SY21</strain>
    </source>
</reference>
<dbReference type="GO" id="GO:0009279">
    <property type="term" value="C:cell outer membrane"/>
    <property type="evidence" value="ECO:0007669"/>
    <property type="project" value="UniProtKB-SubCell"/>
</dbReference>
<dbReference type="SUPFAM" id="SSF56935">
    <property type="entry name" value="Porins"/>
    <property type="match status" value="1"/>
</dbReference>
<evidence type="ECO:0000313" key="4">
    <source>
        <dbReference type="EMBL" id="RIH64913.1"/>
    </source>
</evidence>
<comment type="subcellular location">
    <subcellularLocation>
        <location evidence="1">Cell outer membrane</location>
    </subcellularLocation>
</comment>
<gene>
    <name evidence="4" type="ORF">D1164_12810</name>
</gene>
<dbReference type="InterPro" id="IPR036942">
    <property type="entry name" value="Beta-barrel_TonB_sf"/>
</dbReference>
<evidence type="ECO:0008006" key="6">
    <source>
        <dbReference type="Google" id="ProtNLM"/>
    </source>
</evidence>
<dbReference type="AlphaFoldDB" id="A0A399D0H6"/>
<keyword evidence="3" id="KW-0998">Cell outer membrane</keyword>
<proteinExistence type="predicted"/>
<evidence type="ECO:0000256" key="3">
    <source>
        <dbReference type="ARBA" id="ARBA00023237"/>
    </source>
</evidence>
<keyword evidence="2" id="KW-0472">Membrane</keyword>
<comment type="caution">
    <text evidence="4">The sequence shown here is derived from an EMBL/GenBank/DDBJ whole genome shotgun (WGS) entry which is preliminary data.</text>
</comment>
<dbReference type="Proteomes" id="UP000266441">
    <property type="component" value="Unassembled WGS sequence"/>
</dbReference>